<evidence type="ECO:0000313" key="2">
    <source>
        <dbReference type="EMBL" id="JAD92421.1"/>
    </source>
</evidence>
<protein>
    <submittedName>
        <fullName evidence="2">Uncharacterized protein</fullName>
    </submittedName>
</protein>
<dbReference type="EMBL" id="GBRH01205474">
    <property type="protein sequence ID" value="JAD92421.1"/>
    <property type="molecule type" value="Transcribed_RNA"/>
</dbReference>
<sequence length="51" mass="6167">MIYHFTLSIMFESCPVIILLVFLFRMQLRIRYVGAIYPTQLYVFYDLSFPP</sequence>
<name>A0A0A9DX99_ARUDO</name>
<proteinExistence type="predicted"/>
<reference evidence="2" key="2">
    <citation type="journal article" date="2015" name="Data Brief">
        <title>Shoot transcriptome of the giant reed, Arundo donax.</title>
        <authorList>
            <person name="Barrero R.A."/>
            <person name="Guerrero F.D."/>
            <person name="Moolhuijzen P."/>
            <person name="Goolsby J.A."/>
            <person name="Tidwell J."/>
            <person name="Bellgard S.E."/>
            <person name="Bellgard M.I."/>
        </authorList>
    </citation>
    <scope>NUCLEOTIDE SEQUENCE</scope>
    <source>
        <tissue evidence="2">Shoot tissue taken approximately 20 cm above the soil surface</tissue>
    </source>
</reference>
<evidence type="ECO:0000256" key="1">
    <source>
        <dbReference type="SAM" id="Phobius"/>
    </source>
</evidence>
<keyword evidence="1" id="KW-0472">Membrane</keyword>
<keyword evidence="1" id="KW-0812">Transmembrane</keyword>
<feature type="transmembrane region" description="Helical" evidence="1">
    <location>
        <begin position="6"/>
        <end position="24"/>
    </location>
</feature>
<accession>A0A0A9DX99</accession>
<dbReference type="AlphaFoldDB" id="A0A0A9DX99"/>
<reference evidence="2" key="1">
    <citation type="submission" date="2014-09" db="EMBL/GenBank/DDBJ databases">
        <authorList>
            <person name="Magalhaes I.L.F."/>
            <person name="Oliveira U."/>
            <person name="Santos F.R."/>
            <person name="Vidigal T.H.D.A."/>
            <person name="Brescovit A.D."/>
            <person name="Santos A.J."/>
        </authorList>
    </citation>
    <scope>NUCLEOTIDE SEQUENCE</scope>
    <source>
        <tissue evidence="2">Shoot tissue taken approximately 20 cm above the soil surface</tissue>
    </source>
</reference>
<organism evidence="2">
    <name type="scientific">Arundo donax</name>
    <name type="common">Giant reed</name>
    <name type="synonym">Donax arundinaceus</name>
    <dbReference type="NCBI Taxonomy" id="35708"/>
    <lineage>
        <taxon>Eukaryota</taxon>
        <taxon>Viridiplantae</taxon>
        <taxon>Streptophyta</taxon>
        <taxon>Embryophyta</taxon>
        <taxon>Tracheophyta</taxon>
        <taxon>Spermatophyta</taxon>
        <taxon>Magnoliopsida</taxon>
        <taxon>Liliopsida</taxon>
        <taxon>Poales</taxon>
        <taxon>Poaceae</taxon>
        <taxon>PACMAD clade</taxon>
        <taxon>Arundinoideae</taxon>
        <taxon>Arundineae</taxon>
        <taxon>Arundo</taxon>
    </lineage>
</organism>
<keyword evidence="1" id="KW-1133">Transmembrane helix</keyword>